<protein>
    <recommendedName>
        <fullName evidence="2">UBC core domain-containing protein</fullName>
    </recommendedName>
</protein>
<name>A0A2T9YL25_9FUNG</name>
<evidence type="ECO:0000256" key="1">
    <source>
        <dbReference type="ARBA" id="ARBA00022786"/>
    </source>
</evidence>
<accession>A0A2T9YL25</accession>
<proteinExistence type="predicted"/>
<keyword evidence="1" id="KW-0833">Ubl conjugation pathway</keyword>
<dbReference type="InterPro" id="IPR016135">
    <property type="entry name" value="UBQ-conjugating_enzyme/RWD"/>
</dbReference>
<comment type="caution">
    <text evidence="3">The sequence shown here is derived from an EMBL/GenBank/DDBJ whole genome shotgun (WGS) entry which is preliminary data.</text>
</comment>
<gene>
    <name evidence="3" type="ORF">BB561_003492</name>
</gene>
<dbReference type="OrthoDB" id="10249039at2759"/>
<dbReference type="Pfam" id="PF00179">
    <property type="entry name" value="UQ_con"/>
    <property type="match status" value="1"/>
</dbReference>
<organism evidence="3 4">
    <name type="scientific">Smittium simulii</name>
    <dbReference type="NCBI Taxonomy" id="133385"/>
    <lineage>
        <taxon>Eukaryota</taxon>
        <taxon>Fungi</taxon>
        <taxon>Fungi incertae sedis</taxon>
        <taxon>Zoopagomycota</taxon>
        <taxon>Kickxellomycotina</taxon>
        <taxon>Harpellomycetes</taxon>
        <taxon>Harpellales</taxon>
        <taxon>Legeriomycetaceae</taxon>
        <taxon>Smittium</taxon>
    </lineage>
</organism>
<evidence type="ECO:0000313" key="3">
    <source>
        <dbReference type="EMBL" id="PVU93028.1"/>
    </source>
</evidence>
<evidence type="ECO:0000259" key="2">
    <source>
        <dbReference type="PROSITE" id="PS50127"/>
    </source>
</evidence>
<dbReference type="InterPro" id="IPR050113">
    <property type="entry name" value="Ub_conjugating_enzyme"/>
</dbReference>
<sequence>MSVQIYWPKDIQNEKEGGFLVGWLLNERCIVISTVLKIQDAILLKQSSTQWKYNHVRKPKVVGIMCGTKYGLSGHWATVEKPTSSPAWICVCTCSKNTIIRNVNILNTQYFGGVIMVIYEQYNIKCKRFYNTDTISFSKSYLPDSNGNKYIDFSLKDILSYVNSSSIVTCILKDDYPHSGKNFKPEKVNNSRKLKLIEKAQTHLHIKIFSYKLNEISCTGGVYFETYSGKNFYLKALTDSNRFYFNPNDTNNSINAQTLGADYKIFRDSSKKNFNLQTSLFSSDSESYNFSNPKDYQNINDNLSTSSDQPEQLHINSSDNTDLSYLENFSDNSFLTNITCLQLLSAKNAENLESQKATSIRRQKKPSVSAAKIRIQKDISELDLPESIKVYFPDENNLMKFNVTITPDEGYYKSGLFDFTFFLNESYPHEAPKVQCNQVIYHPNIDLEGKAARELSQNSRKFSRHVNLSMTGANIGGVAYSKVV</sequence>
<evidence type="ECO:0000313" key="4">
    <source>
        <dbReference type="Proteomes" id="UP000245383"/>
    </source>
</evidence>
<dbReference type="AlphaFoldDB" id="A0A2T9YL25"/>
<dbReference type="Gene3D" id="3.10.110.10">
    <property type="entry name" value="Ubiquitin Conjugating Enzyme"/>
    <property type="match status" value="1"/>
</dbReference>
<dbReference type="PANTHER" id="PTHR24067">
    <property type="entry name" value="UBIQUITIN-CONJUGATING ENZYME E2"/>
    <property type="match status" value="1"/>
</dbReference>
<dbReference type="PROSITE" id="PS50127">
    <property type="entry name" value="UBC_2"/>
    <property type="match status" value="1"/>
</dbReference>
<dbReference type="SUPFAM" id="SSF54495">
    <property type="entry name" value="UBC-like"/>
    <property type="match status" value="1"/>
</dbReference>
<dbReference type="SMART" id="SM00212">
    <property type="entry name" value="UBCc"/>
    <property type="match status" value="1"/>
</dbReference>
<dbReference type="InterPro" id="IPR000608">
    <property type="entry name" value="UBC"/>
</dbReference>
<dbReference type="CDD" id="cd23794">
    <property type="entry name" value="UBCc_UBE2F_UBE2M"/>
    <property type="match status" value="1"/>
</dbReference>
<keyword evidence="4" id="KW-1185">Reference proteome</keyword>
<dbReference type="Proteomes" id="UP000245383">
    <property type="component" value="Unassembled WGS sequence"/>
</dbReference>
<dbReference type="EMBL" id="MBFR01000141">
    <property type="protein sequence ID" value="PVU93028.1"/>
    <property type="molecule type" value="Genomic_DNA"/>
</dbReference>
<feature type="domain" description="UBC core" evidence="2">
    <location>
        <begin position="370"/>
        <end position="484"/>
    </location>
</feature>
<reference evidence="3 4" key="1">
    <citation type="journal article" date="2018" name="MBio">
        <title>Comparative Genomics Reveals the Core Gene Toolbox for the Fungus-Insect Symbiosis.</title>
        <authorList>
            <person name="Wang Y."/>
            <person name="Stata M."/>
            <person name="Wang W."/>
            <person name="Stajich J.E."/>
            <person name="White M.M."/>
            <person name="Moncalvo J.M."/>
        </authorList>
    </citation>
    <scope>NUCLEOTIDE SEQUENCE [LARGE SCALE GENOMIC DNA]</scope>
    <source>
        <strain evidence="3 4">SWE-8-4</strain>
    </source>
</reference>
<dbReference type="STRING" id="133385.A0A2T9YL25"/>